<evidence type="ECO:0000313" key="3">
    <source>
        <dbReference type="Proteomes" id="UP000257109"/>
    </source>
</evidence>
<proteinExistence type="predicted"/>
<dbReference type="InterPro" id="IPR013103">
    <property type="entry name" value="RVT_2"/>
</dbReference>
<dbReference type="AlphaFoldDB" id="A0A371E8G9"/>
<accession>A0A371E8G9</accession>
<dbReference type="Proteomes" id="UP000257109">
    <property type="component" value="Unassembled WGS sequence"/>
</dbReference>
<organism evidence="2 3">
    <name type="scientific">Mucuna pruriens</name>
    <name type="common">Velvet bean</name>
    <name type="synonym">Dolichos pruriens</name>
    <dbReference type="NCBI Taxonomy" id="157652"/>
    <lineage>
        <taxon>Eukaryota</taxon>
        <taxon>Viridiplantae</taxon>
        <taxon>Streptophyta</taxon>
        <taxon>Embryophyta</taxon>
        <taxon>Tracheophyta</taxon>
        <taxon>Spermatophyta</taxon>
        <taxon>Magnoliopsida</taxon>
        <taxon>eudicotyledons</taxon>
        <taxon>Gunneridae</taxon>
        <taxon>Pentapetalae</taxon>
        <taxon>rosids</taxon>
        <taxon>fabids</taxon>
        <taxon>Fabales</taxon>
        <taxon>Fabaceae</taxon>
        <taxon>Papilionoideae</taxon>
        <taxon>50 kb inversion clade</taxon>
        <taxon>NPAAA clade</taxon>
        <taxon>indigoferoid/millettioid clade</taxon>
        <taxon>Phaseoleae</taxon>
        <taxon>Mucuna</taxon>
    </lineage>
</organism>
<protein>
    <recommendedName>
        <fullName evidence="1">Reverse transcriptase Ty1/copia-type domain-containing protein</fullName>
    </recommendedName>
</protein>
<name>A0A371E8G9_MUCPR</name>
<comment type="caution">
    <text evidence="2">The sequence shown here is derived from an EMBL/GenBank/DDBJ whole genome shotgun (WGS) entry which is preliminary data.</text>
</comment>
<feature type="domain" description="Reverse transcriptase Ty1/copia-type" evidence="1">
    <location>
        <begin position="149"/>
        <end position="209"/>
    </location>
</feature>
<dbReference type="OrthoDB" id="411615at2759"/>
<dbReference type="EMBL" id="QJKJ01015556">
    <property type="protein sequence ID" value="RDX62334.1"/>
    <property type="molecule type" value="Genomic_DNA"/>
</dbReference>
<gene>
    <name evidence="2" type="ORF">CR513_59347</name>
</gene>
<reference evidence="2" key="1">
    <citation type="submission" date="2018-05" db="EMBL/GenBank/DDBJ databases">
        <title>Draft genome of Mucuna pruriens seed.</title>
        <authorList>
            <person name="Nnadi N.E."/>
            <person name="Vos R."/>
            <person name="Hasami M.H."/>
            <person name="Devisetty U.K."/>
            <person name="Aguiy J.C."/>
        </authorList>
    </citation>
    <scope>NUCLEOTIDE SEQUENCE [LARGE SCALE GENOMIC DNA]</scope>
    <source>
        <strain evidence="2">JCA_2017</strain>
    </source>
</reference>
<dbReference type="STRING" id="157652.A0A371E8G9"/>
<keyword evidence="3" id="KW-1185">Reference proteome</keyword>
<sequence length="252" mass="29124">MLNGTNFKVWKEVVQIIFDCMDLDLTAMLNAFGAISFTISYQDPFFEMGNARFLEEVEFEKEDNTRNVVFEEESINNIGQVLIPITVQETTQVIEDNVRTIVPDIVPEQDYDEINLNNLKKCQDETCNSLNSKKWIDAMKDEMNSMQDNGVWDLVELLEGVKPISCKWIFKTKKDSKGNIEIYMACLVGKGFTHKEDIDYKEAFSPILRDRSQGILRLSKDNYINKVLDRFDMKDIKQGDTLIAKGDKFNIK</sequence>
<evidence type="ECO:0000259" key="1">
    <source>
        <dbReference type="Pfam" id="PF07727"/>
    </source>
</evidence>
<evidence type="ECO:0000313" key="2">
    <source>
        <dbReference type="EMBL" id="RDX62334.1"/>
    </source>
</evidence>
<feature type="non-terminal residue" evidence="2">
    <location>
        <position position="1"/>
    </location>
</feature>
<dbReference type="Pfam" id="PF07727">
    <property type="entry name" value="RVT_2"/>
    <property type="match status" value="1"/>
</dbReference>